<keyword evidence="2" id="KW-1133">Transmembrane helix</keyword>
<proteinExistence type="predicted"/>
<gene>
    <name evidence="3" type="ORF">GKD68_00860</name>
</gene>
<dbReference type="EMBL" id="WKNE01000001">
    <property type="protein sequence ID" value="MRZ53304.1"/>
    <property type="molecule type" value="Genomic_DNA"/>
</dbReference>
<evidence type="ECO:0000313" key="4">
    <source>
        <dbReference type="Proteomes" id="UP000432516"/>
    </source>
</evidence>
<evidence type="ECO:0000313" key="3">
    <source>
        <dbReference type="EMBL" id="MRZ53304.1"/>
    </source>
</evidence>
<keyword evidence="2" id="KW-0472">Membrane</keyword>
<feature type="compositionally biased region" description="Polar residues" evidence="1">
    <location>
        <begin position="38"/>
        <end position="60"/>
    </location>
</feature>
<evidence type="ECO:0000256" key="1">
    <source>
        <dbReference type="SAM" id="MobiDB-lite"/>
    </source>
</evidence>
<accession>A0A6I2NIP8</accession>
<feature type="transmembrane region" description="Helical" evidence="2">
    <location>
        <begin position="6"/>
        <end position="25"/>
    </location>
</feature>
<feature type="region of interest" description="Disordered" evidence="1">
    <location>
        <begin position="32"/>
        <end position="68"/>
    </location>
</feature>
<reference evidence="3 4" key="1">
    <citation type="journal article" date="2019" name="Nat. Med.">
        <title>A library of human gut bacterial isolates paired with longitudinal multiomics data enables mechanistic microbiome research.</title>
        <authorList>
            <person name="Poyet M."/>
            <person name="Groussin M."/>
            <person name="Gibbons S.M."/>
            <person name="Avila-Pacheco J."/>
            <person name="Jiang X."/>
            <person name="Kearney S.M."/>
            <person name="Perrotta A.R."/>
            <person name="Berdy B."/>
            <person name="Zhao S."/>
            <person name="Lieberman T.D."/>
            <person name="Swanson P.K."/>
            <person name="Smith M."/>
            <person name="Roesemann S."/>
            <person name="Alexander J.E."/>
            <person name="Rich S.A."/>
            <person name="Livny J."/>
            <person name="Vlamakis H."/>
            <person name="Clish C."/>
            <person name="Bullock K."/>
            <person name="Deik A."/>
            <person name="Scott J."/>
            <person name="Pierce K.A."/>
            <person name="Xavier R.J."/>
            <person name="Alm E.J."/>
        </authorList>
    </citation>
    <scope>NUCLEOTIDE SEQUENCE [LARGE SCALE GENOMIC DNA]</scope>
    <source>
        <strain evidence="3 4">BIOML-A2</strain>
    </source>
</reference>
<dbReference type="AlphaFoldDB" id="A0A6I2NIP8"/>
<evidence type="ECO:0000256" key="2">
    <source>
        <dbReference type="SAM" id="Phobius"/>
    </source>
</evidence>
<organism evidence="3 4">
    <name type="scientific">Parabacteroides distasonis</name>
    <dbReference type="NCBI Taxonomy" id="823"/>
    <lineage>
        <taxon>Bacteria</taxon>
        <taxon>Pseudomonadati</taxon>
        <taxon>Bacteroidota</taxon>
        <taxon>Bacteroidia</taxon>
        <taxon>Bacteroidales</taxon>
        <taxon>Tannerellaceae</taxon>
        <taxon>Parabacteroides</taxon>
    </lineage>
</organism>
<name>A0A6I2NIP8_PARDI</name>
<sequence>MEIYIIDFIAFIVYVFVSLFFLGFFSTPKKTDARNDIRGNNSRKNSIESANTKVRQTAKQNGYKCREH</sequence>
<comment type="caution">
    <text evidence="3">The sequence shown here is derived from an EMBL/GenBank/DDBJ whole genome shotgun (WGS) entry which is preliminary data.</text>
</comment>
<keyword evidence="2" id="KW-0812">Transmembrane</keyword>
<protein>
    <submittedName>
        <fullName evidence="3">Uncharacterized protein</fullName>
    </submittedName>
</protein>
<dbReference type="Proteomes" id="UP000432516">
    <property type="component" value="Unassembled WGS sequence"/>
</dbReference>
<dbReference type="RefSeq" id="WP_151896473.1">
    <property type="nucleotide sequence ID" value="NZ_JADPFL010000005.1"/>
</dbReference>